<dbReference type="AlphaFoldDB" id="A0A9D2ZV57"/>
<organism evidence="1 2">
    <name type="scientific">Candidatus Avibacteroides avistercoris</name>
    <dbReference type="NCBI Taxonomy" id="2840690"/>
    <lineage>
        <taxon>Bacteria</taxon>
        <taxon>Pseudomonadati</taxon>
        <taxon>Bacteroidota</taxon>
        <taxon>Bacteroidia</taxon>
        <taxon>Bacteroidales</taxon>
        <taxon>Bacteroidaceae</taxon>
        <taxon>Bacteroidaceae incertae sedis</taxon>
        <taxon>Candidatus Avibacteroides</taxon>
    </lineage>
</organism>
<sequence length="140" mass="16020">MNSFLNDLLSGSNHPADGFVEFLSSDHVRYQNKVNVSGHNHNCHRKVRIEKSITGGEGYTVTIFNEDGIHPMWGNNVQMSPKRMHVVRMVEECVELRGFGTDAMGFPFNNYGMTVYHNGSRIIRCVLHMFERGVDLEYLQ</sequence>
<comment type="caution">
    <text evidence="1">The sequence shown here is derived from an EMBL/GenBank/DDBJ whole genome shotgun (WGS) entry which is preliminary data.</text>
</comment>
<dbReference type="Proteomes" id="UP000787625">
    <property type="component" value="Unassembled WGS sequence"/>
</dbReference>
<accession>A0A9D2ZV57</accession>
<proteinExistence type="predicted"/>
<dbReference type="EMBL" id="DWUP01000124">
    <property type="protein sequence ID" value="HJD53211.1"/>
    <property type="molecule type" value="Genomic_DNA"/>
</dbReference>
<protein>
    <submittedName>
        <fullName evidence="1">Uncharacterized protein</fullName>
    </submittedName>
</protein>
<reference evidence="1" key="2">
    <citation type="submission" date="2021-04" db="EMBL/GenBank/DDBJ databases">
        <authorList>
            <person name="Gilroy R."/>
        </authorList>
    </citation>
    <scope>NUCLEOTIDE SEQUENCE</scope>
    <source>
        <strain evidence="1">MalCec1-1739</strain>
    </source>
</reference>
<name>A0A9D2ZV57_9BACT</name>
<evidence type="ECO:0000313" key="1">
    <source>
        <dbReference type="EMBL" id="HJD53211.1"/>
    </source>
</evidence>
<gene>
    <name evidence="1" type="ORF">IAA93_05760</name>
</gene>
<reference evidence="1" key="1">
    <citation type="journal article" date="2021" name="PeerJ">
        <title>Extensive microbial diversity within the chicken gut microbiome revealed by metagenomics and culture.</title>
        <authorList>
            <person name="Gilroy R."/>
            <person name="Ravi A."/>
            <person name="Getino M."/>
            <person name="Pursley I."/>
            <person name="Horton D.L."/>
            <person name="Alikhan N.F."/>
            <person name="Baker D."/>
            <person name="Gharbi K."/>
            <person name="Hall N."/>
            <person name="Watson M."/>
            <person name="Adriaenssens E.M."/>
            <person name="Foster-Nyarko E."/>
            <person name="Jarju S."/>
            <person name="Secka A."/>
            <person name="Antonio M."/>
            <person name="Oren A."/>
            <person name="Chaudhuri R.R."/>
            <person name="La Ragione R."/>
            <person name="Hildebrand F."/>
            <person name="Pallen M.J."/>
        </authorList>
    </citation>
    <scope>NUCLEOTIDE SEQUENCE</scope>
    <source>
        <strain evidence="1">MalCec1-1739</strain>
    </source>
</reference>
<evidence type="ECO:0000313" key="2">
    <source>
        <dbReference type="Proteomes" id="UP000787625"/>
    </source>
</evidence>